<dbReference type="PANTHER" id="PTHR42949:SF3">
    <property type="entry name" value="ANAEROBIC GLYCEROL-3-PHOSPHATE DEHYDROGENASE SUBUNIT B"/>
    <property type="match status" value="1"/>
</dbReference>
<dbReference type="Gene3D" id="1.10.10.1100">
    <property type="entry name" value="BFD-like [2Fe-2S]-binding domain"/>
    <property type="match status" value="1"/>
</dbReference>
<dbReference type="InterPro" id="IPR036188">
    <property type="entry name" value="FAD/NAD-bd_sf"/>
</dbReference>
<proteinExistence type="predicted"/>
<accession>A0A840AF93</accession>
<gene>
    <name evidence="4" type="ORF">GGR25_000048</name>
</gene>
<keyword evidence="5" id="KW-1185">Reference proteome</keyword>
<sequence length="464" mass="47789">MRRIDTDLLVVGGGPAGLEAARAAAEAGIAVDLVDAGFRPGGQYWMQDPTGAPPLSAQGSKGAAAIAKAQATGVAFHSGAEVFAAFPDRRVLANAADGPIEFTPRAIIVATGAHDRAMPFPGWTLPGVMTPGAGQRLAKLGGTSAGERVVLAGSGPFLMAVAETLVKLGKPPVALIEARPTDSAIIAHLARHPGRWREAARLLAGARAIPERRSGWIVTEAIGSERVTAVRIAPVDRSGRIDRARSETIGGIDALLVGWGFRPMIELTALLRCRHEHDPALGGWHCVTDRASGRTSVEGVYAAGEVTGIAGAVPARLSGRLAGLSAAADLGADTAGDEGERASLAEQLARARAFSDGLGRLYAPPADLVTLARDDTVVCRCEEITRADIAAAFADGTDAVAGAKIWTRAGMGRCQGRICGAAVAAIAAAETGITPREAGFNPPRIPLRPVPLSVVLETTRDGQE</sequence>
<dbReference type="EMBL" id="JACIDS010000001">
    <property type="protein sequence ID" value="MBB3929029.1"/>
    <property type="molecule type" value="Genomic_DNA"/>
</dbReference>
<dbReference type="RefSeq" id="WP_183396732.1">
    <property type="nucleotide sequence ID" value="NZ_JACIDS010000001.1"/>
</dbReference>
<dbReference type="PRINTS" id="PR00368">
    <property type="entry name" value="FADPNR"/>
</dbReference>
<dbReference type="Pfam" id="PF17806">
    <property type="entry name" value="SO_alpha_A3"/>
    <property type="match status" value="1"/>
</dbReference>
<feature type="domain" description="FAD/NAD(P)-binding" evidence="2">
    <location>
        <begin position="7"/>
        <end position="180"/>
    </location>
</feature>
<evidence type="ECO:0000313" key="4">
    <source>
        <dbReference type="EMBL" id="MBB3929029.1"/>
    </source>
</evidence>
<dbReference type="PIRSF" id="PIRSF037495">
    <property type="entry name" value="Opine_OX_OoxA/HcnB"/>
    <property type="match status" value="1"/>
</dbReference>
<dbReference type="InterPro" id="IPR017224">
    <property type="entry name" value="Opine_Oxase_asu/HCN_bsu"/>
</dbReference>
<keyword evidence="1" id="KW-0560">Oxidoreductase</keyword>
<evidence type="ECO:0000259" key="3">
    <source>
        <dbReference type="Pfam" id="PF17806"/>
    </source>
</evidence>
<dbReference type="InterPro" id="IPR051691">
    <property type="entry name" value="Metab_Enz_Cyan_OpOx_G3PDH"/>
</dbReference>
<evidence type="ECO:0000313" key="5">
    <source>
        <dbReference type="Proteomes" id="UP000553963"/>
    </source>
</evidence>
<dbReference type="Gene3D" id="3.50.50.60">
    <property type="entry name" value="FAD/NAD(P)-binding domain"/>
    <property type="match status" value="2"/>
</dbReference>
<dbReference type="InterPro" id="IPR041854">
    <property type="entry name" value="BFD-like_2Fe2S-bd_dom_sf"/>
</dbReference>
<protein>
    <submittedName>
        <fullName evidence="4">NADPH-dependent 2,4-dienoyl-CoA reductase/sulfur reductase-like enzyme</fullName>
    </submittedName>
</protein>
<name>A0A840AF93_9HYPH</name>
<organism evidence="4 5">
    <name type="scientific">Kaistia hirudinis</name>
    <dbReference type="NCBI Taxonomy" id="1293440"/>
    <lineage>
        <taxon>Bacteria</taxon>
        <taxon>Pseudomonadati</taxon>
        <taxon>Pseudomonadota</taxon>
        <taxon>Alphaproteobacteria</taxon>
        <taxon>Hyphomicrobiales</taxon>
        <taxon>Kaistiaceae</taxon>
        <taxon>Kaistia</taxon>
    </lineage>
</organism>
<feature type="domain" description="SoxA A3" evidence="3">
    <location>
        <begin position="378"/>
        <end position="454"/>
    </location>
</feature>
<evidence type="ECO:0000259" key="2">
    <source>
        <dbReference type="Pfam" id="PF07992"/>
    </source>
</evidence>
<dbReference type="CDD" id="cd19946">
    <property type="entry name" value="GlpA-like_Fer2_BFD-like"/>
    <property type="match status" value="1"/>
</dbReference>
<dbReference type="PANTHER" id="PTHR42949">
    <property type="entry name" value="ANAEROBIC GLYCEROL-3-PHOSPHATE DEHYDROGENASE SUBUNIT B"/>
    <property type="match status" value="1"/>
</dbReference>
<evidence type="ECO:0000256" key="1">
    <source>
        <dbReference type="ARBA" id="ARBA00023002"/>
    </source>
</evidence>
<dbReference type="InterPro" id="IPR041117">
    <property type="entry name" value="SoxA_A3"/>
</dbReference>
<comment type="caution">
    <text evidence="4">The sequence shown here is derived from an EMBL/GenBank/DDBJ whole genome shotgun (WGS) entry which is preliminary data.</text>
</comment>
<dbReference type="AlphaFoldDB" id="A0A840AF93"/>
<dbReference type="PRINTS" id="PR00411">
    <property type="entry name" value="PNDRDTASEI"/>
</dbReference>
<dbReference type="SUPFAM" id="SSF51905">
    <property type="entry name" value="FAD/NAD(P)-binding domain"/>
    <property type="match status" value="1"/>
</dbReference>
<dbReference type="Proteomes" id="UP000553963">
    <property type="component" value="Unassembled WGS sequence"/>
</dbReference>
<dbReference type="GO" id="GO:0016491">
    <property type="term" value="F:oxidoreductase activity"/>
    <property type="evidence" value="ECO:0007669"/>
    <property type="project" value="UniProtKB-KW"/>
</dbReference>
<dbReference type="Pfam" id="PF07992">
    <property type="entry name" value="Pyr_redox_2"/>
    <property type="match status" value="1"/>
</dbReference>
<reference evidence="4 5" key="1">
    <citation type="submission" date="2020-08" db="EMBL/GenBank/DDBJ databases">
        <title>Genomic Encyclopedia of Type Strains, Phase IV (KMG-IV): sequencing the most valuable type-strain genomes for metagenomic binning, comparative biology and taxonomic classification.</title>
        <authorList>
            <person name="Goeker M."/>
        </authorList>
    </citation>
    <scope>NUCLEOTIDE SEQUENCE [LARGE SCALE GENOMIC DNA]</scope>
    <source>
        <strain evidence="4 5">DSM 25966</strain>
    </source>
</reference>
<dbReference type="InterPro" id="IPR023753">
    <property type="entry name" value="FAD/NAD-binding_dom"/>
</dbReference>